<evidence type="ECO:0000313" key="2">
    <source>
        <dbReference type="EMBL" id="OJF12955.1"/>
    </source>
</evidence>
<comment type="caution">
    <text evidence="2">The sequence shown here is derived from an EMBL/GenBank/DDBJ whole genome shotgun (WGS) entry which is preliminary data.</text>
</comment>
<reference evidence="2" key="1">
    <citation type="submission" date="2016-09" db="EMBL/GenBank/DDBJ databases">
        <title>Couchioplanes caeruleus draft genome sequence.</title>
        <authorList>
            <person name="Sheehan J."/>
            <person name="Caffrey P."/>
        </authorList>
    </citation>
    <scope>NUCLEOTIDE SEQUENCE [LARGE SCALE GENOMIC DNA]</scope>
    <source>
        <strain evidence="2">DSM 43634</strain>
    </source>
</reference>
<keyword evidence="1" id="KW-1133">Transmembrane helix</keyword>
<keyword evidence="1" id="KW-0472">Membrane</keyword>
<feature type="transmembrane region" description="Helical" evidence="1">
    <location>
        <begin position="42"/>
        <end position="61"/>
    </location>
</feature>
<evidence type="ECO:0000256" key="1">
    <source>
        <dbReference type="SAM" id="Phobius"/>
    </source>
</evidence>
<dbReference type="InterPro" id="IPR045629">
    <property type="entry name" value="DUF6232"/>
</dbReference>
<name>A0A1K0GUD2_9ACTN</name>
<feature type="transmembrane region" description="Helical" evidence="1">
    <location>
        <begin position="67"/>
        <end position="86"/>
    </location>
</feature>
<gene>
    <name evidence="2" type="ORF">BG844_17860</name>
</gene>
<protein>
    <submittedName>
        <fullName evidence="2">Uncharacterized protein</fullName>
    </submittedName>
</protein>
<dbReference type="Proteomes" id="UP000182486">
    <property type="component" value="Unassembled WGS sequence"/>
</dbReference>
<keyword evidence="3" id="KW-1185">Reference proteome</keyword>
<proteinExistence type="predicted"/>
<dbReference type="AlphaFoldDB" id="A0A1K0GUD2"/>
<sequence length="135" mass="14917">MTTFYDHDTVRITERSFSHGHHRYPINQLDNLRKARGPADRIAQRAACTATLSLPAVVVIGSLVPPSALLVLVGVLVAAPATLAVVRARMRPAEYQLWADHQGTPVQLYQTRNTIEFGKISRALIRVSPVGRDRP</sequence>
<dbReference type="Pfam" id="PF19744">
    <property type="entry name" value="DUF6232"/>
    <property type="match status" value="1"/>
</dbReference>
<organism evidence="2 3">
    <name type="scientific">Couchioplanes caeruleus subsp. caeruleus</name>
    <dbReference type="NCBI Taxonomy" id="56427"/>
    <lineage>
        <taxon>Bacteria</taxon>
        <taxon>Bacillati</taxon>
        <taxon>Actinomycetota</taxon>
        <taxon>Actinomycetes</taxon>
        <taxon>Micromonosporales</taxon>
        <taxon>Micromonosporaceae</taxon>
        <taxon>Couchioplanes</taxon>
    </lineage>
</organism>
<evidence type="ECO:0000313" key="3">
    <source>
        <dbReference type="Proteomes" id="UP000182486"/>
    </source>
</evidence>
<dbReference type="EMBL" id="MEIA01000184">
    <property type="protein sequence ID" value="OJF12955.1"/>
    <property type="molecule type" value="Genomic_DNA"/>
</dbReference>
<keyword evidence="1" id="KW-0812">Transmembrane</keyword>
<accession>A0A1K0GUD2</accession>